<dbReference type="PROSITE" id="PS51450">
    <property type="entry name" value="LRR"/>
    <property type="match status" value="1"/>
</dbReference>
<keyword evidence="4" id="KW-0433">Leucine-rich repeat</keyword>
<keyword evidence="8 12" id="KW-1133">Transmembrane helix</keyword>
<dbReference type="PRINTS" id="PR00019">
    <property type="entry name" value="LEURICHRPT"/>
</dbReference>
<evidence type="ECO:0000256" key="11">
    <source>
        <dbReference type="ARBA" id="ARBA00023180"/>
    </source>
</evidence>
<dbReference type="PANTHER" id="PTHR48063">
    <property type="entry name" value="LRR RECEPTOR-LIKE KINASE"/>
    <property type="match status" value="1"/>
</dbReference>
<comment type="subcellular location">
    <subcellularLocation>
        <location evidence="1">Cell membrane</location>
        <topology evidence="1">Single-pass type I membrane protein</topology>
    </subcellularLocation>
</comment>
<evidence type="ECO:0000259" key="14">
    <source>
        <dbReference type="Pfam" id="PF08263"/>
    </source>
</evidence>
<dbReference type="FunFam" id="3.80.10.10:FF:000111">
    <property type="entry name" value="LRR receptor-like serine/threonine-protein kinase ERECTA"/>
    <property type="match status" value="1"/>
</dbReference>
<evidence type="ECO:0000256" key="8">
    <source>
        <dbReference type="ARBA" id="ARBA00022989"/>
    </source>
</evidence>
<organism evidence="16 17">
    <name type="scientific">Theobroma cacao</name>
    <name type="common">Cacao</name>
    <name type="synonym">Cocoa</name>
    <dbReference type="NCBI Taxonomy" id="3641"/>
    <lineage>
        <taxon>Eukaryota</taxon>
        <taxon>Viridiplantae</taxon>
        <taxon>Streptophyta</taxon>
        <taxon>Embryophyta</taxon>
        <taxon>Tracheophyta</taxon>
        <taxon>Spermatophyta</taxon>
        <taxon>Magnoliopsida</taxon>
        <taxon>eudicotyledons</taxon>
        <taxon>Gunneridae</taxon>
        <taxon>Pentapetalae</taxon>
        <taxon>rosids</taxon>
        <taxon>malvids</taxon>
        <taxon>Malvales</taxon>
        <taxon>Malvaceae</taxon>
        <taxon>Byttnerioideae</taxon>
        <taxon>Theobroma</taxon>
    </lineage>
</organism>
<feature type="transmembrane region" description="Helical" evidence="12">
    <location>
        <begin position="985"/>
        <end position="1005"/>
    </location>
</feature>
<keyword evidence="17" id="KW-1185">Reference proteome</keyword>
<dbReference type="InterPro" id="IPR055414">
    <property type="entry name" value="LRR_R13L4/SHOC2-like"/>
</dbReference>
<dbReference type="Pfam" id="PF23598">
    <property type="entry name" value="LRR_14"/>
    <property type="match status" value="1"/>
</dbReference>
<evidence type="ECO:0000256" key="12">
    <source>
        <dbReference type="SAM" id="Phobius"/>
    </source>
</evidence>
<dbReference type="InterPro" id="IPR032675">
    <property type="entry name" value="LRR_dom_sf"/>
</dbReference>
<evidence type="ECO:0000256" key="5">
    <source>
        <dbReference type="ARBA" id="ARBA00022692"/>
    </source>
</evidence>
<evidence type="ECO:0000256" key="6">
    <source>
        <dbReference type="ARBA" id="ARBA00022729"/>
    </source>
</evidence>
<evidence type="ECO:0000256" key="9">
    <source>
        <dbReference type="ARBA" id="ARBA00023136"/>
    </source>
</evidence>
<keyword evidence="7" id="KW-0677">Repeat</keyword>
<dbReference type="OMA" id="QHGTILH"/>
<dbReference type="Pfam" id="PF13855">
    <property type="entry name" value="LRR_8"/>
    <property type="match status" value="3"/>
</dbReference>
<keyword evidence="9 12" id="KW-0472">Membrane</keyword>
<dbReference type="SUPFAM" id="SSF52047">
    <property type="entry name" value="RNI-like"/>
    <property type="match status" value="1"/>
</dbReference>
<dbReference type="eggNOG" id="KOG0619">
    <property type="taxonomic scope" value="Eukaryota"/>
</dbReference>
<dbReference type="InterPro" id="IPR001611">
    <property type="entry name" value="Leu-rich_rpt"/>
</dbReference>
<keyword evidence="11" id="KW-0325">Glycoprotein</keyword>
<sequence length="1044" mass="112516">MGQFTVLGLVLAVLCVITGEYICTGDSHLANCSKPDLEALFDFKSGLNDPENRLSSWQGSNCCQWNGIGCNNSTGAVIMIDLHNPYPINSESSSRYGFWNLSGDISPSLLKLKSLQYLDLSLNTFNDISIPEFLGSSKNLRYLNLSKAGFTGVIPASLGNLSSLQFLDVSSEFGSLSSDSLEWVAGLVSLKHLAMNNVNLSLVGSGLVGMLSRLSFLNELHLSECQIFGSISSLNPVNLTSLSVLDLSFNSFSSGFPDWVVNISSLTYVDLSYCGLAGRIPLGFGELPNLLYLNLAGNSNLSASCYQLLRRSWKKIEVLNLASNKIHGKLPASIGNMTSLTNFDLFDNNVEGGIPSSIGKLCSLKSFDLSGNNLTGSLPQFLEGVQNCVSNMPLPNLMYLRLSNNHLVGTLPEWIGQLQNLIELSLNYNLLEGSIPASLGQLSNLTDLGLGGNELNGTVPDSFGLLSGLSTFDVSSNHLTGFISEAHFSKLSKLKILHLSANSLVVNVSSDWISPFQVRNLDMGSCYLGPSFPTWLRSQKEVKFLDFSNASISGSFPNWFWDISGNLSLLNVSFNQLQGQLPNPLNVAPFADVDFSSNLFEGPIPVPTVEIELLDLSNNQLSGPIPQNMSESMPNLIFLSLSSNQLTGGIPNTIGEMLSLQVIDLSRNKLDGSIPPSIGNCSYLKVLDLRNNNLSGVIPDTLGQLLQLQSLHLNNNNLTGSIPPSFKSLSSLETLDLGNNSLFGSIPLWIGDGFPALRILSLRSNVFSGEIPSKISNLSSLQILDLAENNLTGTIPASLGDLKAIAKEQNIIQYLLYGKYRGLYYEESSIIVLKGQTLKFTKTLSLVTSIDLSGNKLNGDFPEALTKLSGLVVLNLSRNHITGDISGNISDLQQLSSLDLSSNNLSGAIPSGLSSLSFLAYLNLSNNYFSGAIPYVGHLTTFDASSFSGNQGLCGAPLTIKCENNGFDRGGTVEGGSGEEIIDQWFYLSVGLGFAAGILVPLLIISTRKPWVDSYFGLVEKIIDISVLSNIATERHKNGNVRRN</sequence>
<dbReference type="SUPFAM" id="SSF52058">
    <property type="entry name" value="L domain-like"/>
    <property type="match status" value="3"/>
</dbReference>
<feature type="domain" description="Disease resistance R13L4/SHOC-2-like LRR" evidence="15">
    <location>
        <begin position="108"/>
        <end position="298"/>
    </location>
</feature>
<dbReference type="HOGENOM" id="CLU_000288_18_3_1"/>
<feature type="signal peptide" evidence="13">
    <location>
        <begin position="1"/>
        <end position="19"/>
    </location>
</feature>
<evidence type="ECO:0000259" key="15">
    <source>
        <dbReference type="Pfam" id="PF23598"/>
    </source>
</evidence>
<keyword evidence="3" id="KW-1003">Cell membrane</keyword>
<keyword evidence="6 13" id="KW-0732">Signal</keyword>
<feature type="chain" id="PRO_5001597659" evidence="13">
    <location>
        <begin position="20"/>
        <end position="1044"/>
    </location>
</feature>
<dbReference type="FunFam" id="3.80.10.10:FF:000383">
    <property type="entry name" value="Leucine-rich repeat receptor protein kinase EMS1"/>
    <property type="match status" value="2"/>
</dbReference>
<evidence type="ECO:0000256" key="10">
    <source>
        <dbReference type="ARBA" id="ARBA00023170"/>
    </source>
</evidence>
<evidence type="ECO:0000256" key="7">
    <source>
        <dbReference type="ARBA" id="ARBA00022737"/>
    </source>
</evidence>
<gene>
    <name evidence="16" type="ORF">TCM_025511</name>
</gene>
<evidence type="ECO:0000313" key="16">
    <source>
        <dbReference type="EMBL" id="EOY10135.1"/>
    </source>
</evidence>
<proteinExistence type="inferred from homology"/>
<protein>
    <submittedName>
        <fullName evidence="16">Disease resistance family protein / LRR family protein, putative</fullName>
    </submittedName>
</protein>
<dbReference type="GO" id="GO:0005886">
    <property type="term" value="C:plasma membrane"/>
    <property type="evidence" value="ECO:0007669"/>
    <property type="project" value="UniProtKB-SubCell"/>
</dbReference>
<name>A0A061EYG6_THECC</name>
<reference evidence="16 17" key="1">
    <citation type="journal article" date="2013" name="Genome Biol.">
        <title>The genome sequence of the most widely cultivated cacao type and its use to identify candidate genes regulating pod color.</title>
        <authorList>
            <person name="Motamayor J.C."/>
            <person name="Mockaitis K."/>
            <person name="Schmutz J."/>
            <person name="Haiminen N."/>
            <person name="Iii D.L."/>
            <person name="Cornejo O."/>
            <person name="Findley S.D."/>
            <person name="Zheng P."/>
            <person name="Utro F."/>
            <person name="Royaert S."/>
            <person name="Saski C."/>
            <person name="Jenkins J."/>
            <person name="Podicheti R."/>
            <person name="Zhao M."/>
            <person name="Scheffler B.E."/>
            <person name="Stack J.C."/>
            <person name="Feltus F.A."/>
            <person name="Mustiga G.M."/>
            <person name="Amores F."/>
            <person name="Phillips W."/>
            <person name="Marelli J.P."/>
            <person name="May G.D."/>
            <person name="Shapiro H."/>
            <person name="Ma J."/>
            <person name="Bustamante C.D."/>
            <person name="Schnell R.J."/>
            <person name="Main D."/>
            <person name="Gilbert D."/>
            <person name="Parida L."/>
            <person name="Kuhn D.N."/>
        </authorList>
    </citation>
    <scope>NUCLEOTIDE SEQUENCE [LARGE SCALE GENOMIC DNA]</scope>
    <source>
        <strain evidence="17">cv. Matina 1-6</strain>
    </source>
</reference>
<accession>A0A061EYG6</accession>
<dbReference type="Gramene" id="EOY10135">
    <property type="protein sequence ID" value="EOY10135"/>
    <property type="gene ID" value="TCM_025511"/>
</dbReference>
<evidence type="ECO:0000256" key="1">
    <source>
        <dbReference type="ARBA" id="ARBA00004251"/>
    </source>
</evidence>
<dbReference type="FunFam" id="3.80.10.10:FF:000095">
    <property type="entry name" value="LRR receptor-like serine/threonine-protein kinase GSO1"/>
    <property type="match status" value="1"/>
</dbReference>
<dbReference type="InParanoid" id="A0A061EYG6"/>
<keyword evidence="10" id="KW-0675">Receptor</keyword>
<dbReference type="EMBL" id="CM001883">
    <property type="protein sequence ID" value="EOY10135.1"/>
    <property type="molecule type" value="Genomic_DNA"/>
</dbReference>
<dbReference type="InterPro" id="IPR003591">
    <property type="entry name" value="Leu-rich_rpt_typical-subtyp"/>
</dbReference>
<evidence type="ECO:0000256" key="13">
    <source>
        <dbReference type="SAM" id="SignalP"/>
    </source>
</evidence>
<evidence type="ECO:0000256" key="2">
    <source>
        <dbReference type="ARBA" id="ARBA00009592"/>
    </source>
</evidence>
<dbReference type="PANTHER" id="PTHR48063:SF16">
    <property type="entry name" value="LRR RECEPTOR-LIKE SERINE_THREONINE-PROTEIN KINASE GSO1"/>
    <property type="match status" value="1"/>
</dbReference>
<dbReference type="Proteomes" id="UP000026915">
    <property type="component" value="Chromosome 5"/>
</dbReference>
<dbReference type="Pfam" id="PF00560">
    <property type="entry name" value="LRR_1"/>
    <property type="match status" value="7"/>
</dbReference>
<comment type="similarity">
    <text evidence="2">Belongs to the RLP family.</text>
</comment>
<evidence type="ECO:0000313" key="17">
    <source>
        <dbReference type="Proteomes" id="UP000026915"/>
    </source>
</evidence>
<dbReference type="AlphaFoldDB" id="A0A061EYG6"/>
<evidence type="ECO:0000256" key="4">
    <source>
        <dbReference type="ARBA" id="ARBA00022614"/>
    </source>
</evidence>
<feature type="domain" description="Leucine-rich repeat-containing N-terminal plant-type" evidence="14">
    <location>
        <begin position="34"/>
        <end position="71"/>
    </location>
</feature>
<dbReference type="FunFam" id="3.80.10.10:FF:001347">
    <property type="entry name" value="LRR receptor-like serine/threonine-protein kinase GSO2"/>
    <property type="match status" value="1"/>
</dbReference>
<dbReference type="Gene3D" id="3.80.10.10">
    <property type="entry name" value="Ribonuclease Inhibitor"/>
    <property type="match status" value="6"/>
</dbReference>
<dbReference type="InterPro" id="IPR013210">
    <property type="entry name" value="LRR_N_plant-typ"/>
</dbReference>
<dbReference type="SMART" id="SM00369">
    <property type="entry name" value="LRR_TYP"/>
    <property type="match status" value="15"/>
</dbReference>
<dbReference type="Pfam" id="PF08263">
    <property type="entry name" value="LRRNT_2"/>
    <property type="match status" value="1"/>
</dbReference>
<dbReference type="InterPro" id="IPR046956">
    <property type="entry name" value="RLP23-like"/>
</dbReference>
<evidence type="ECO:0000256" key="3">
    <source>
        <dbReference type="ARBA" id="ARBA00022475"/>
    </source>
</evidence>
<keyword evidence="5 12" id="KW-0812">Transmembrane</keyword>